<evidence type="ECO:0000313" key="1">
    <source>
        <dbReference type="EMBL" id="CAG8573456.1"/>
    </source>
</evidence>
<evidence type="ECO:0000313" key="2">
    <source>
        <dbReference type="Proteomes" id="UP000789508"/>
    </source>
</evidence>
<sequence>MLYTSNKWLKTAITENRIKFFDFKRFVNTYKIGEGAFGKAHKAELKKTEELSP</sequence>
<keyword evidence="2" id="KW-1185">Reference proteome</keyword>
<organism evidence="1 2">
    <name type="scientific">Ambispora leptoticha</name>
    <dbReference type="NCBI Taxonomy" id="144679"/>
    <lineage>
        <taxon>Eukaryota</taxon>
        <taxon>Fungi</taxon>
        <taxon>Fungi incertae sedis</taxon>
        <taxon>Mucoromycota</taxon>
        <taxon>Glomeromycotina</taxon>
        <taxon>Glomeromycetes</taxon>
        <taxon>Archaeosporales</taxon>
        <taxon>Ambisporaceae</taxon>
        <taxon>Ambispora</taxon>
    </lineage>
</organism>
<reference evidence="1" key="1">
    <citation type="submission" date="2021-06" db="EMBL/GenBank/DDBJ databases">
        <authorList>
            <person name="Kallberg Y."/>
            <person name="Tangrot J."/>
            <person name="Rosling A."/>
        </authorList>
    </citation>
    <scope>NUCLEOTIDE SEQUENCE</scope>
    <source>
        <strain evidence="1">FL130A</strain>
    </source>
</reference>
<dbReference type="OrthoDB" id="2427446at2759"/>
<accession>A0A9N9BR77</accession>
<gene>
    <name evidence="1" type="ORF">ALEPTO_LOCUS6923</name>
</gene>
<protein>
    <submittedName>
        <fullName evidence="1">8065_t:CDS:1</fullName>
    </submittedName>
</protein>
<proteinExistence type="predicted"/>
<dbReference type="Proteomes" id="UP000789508">
    <property type="component" value="Unassembled WGS sequence"/>
</dbReference>
<dbReference type="EMBL" id="CAJVPS010002655">
    <property type="protein sequence ID" value="CAG8573456.1"/>
    <property type="molecule type" value="Genomic_DNA"/>
</dbReference>
<comment type="caution">
    <text evidence="1">The sequence shown here is derived from an EMBL/GenBank/DDBJ whole genome shotgun (WGS) entry which is preliminary data.</text>
</comment>
<name>A0A9N9BR77_9GLOM</name>
<dbReference type="AlphaFoldDB" id="A0A9N9BR77"/>